<protein>
    <recommendedName>
        <fullName evidence="4">DUF3592 domain-containing protein</fullName>
    </recommendedName>
</protein>
<keyword evidence="1" id="KW-0812">Transmembrane</keyword>
<dbReference type="Proteomes" id="UP001249020">
    <property type="component" value="Unassembled WGS sequence"/>
</dbReference>
<evidence type="ECO:0000313" key="3">
    <source>
        <dbReference type="Proteomes" id="UP001249020"/>
    </source>
</evidence>
<feature type="transmembrane region" description="Helical" evidence="1">
    <location>
        <begin position="109"/>
        <end position="132"/>
    </location>
</feature>
<dbReference type="AlphaFoldDB" id="A0AAW8R5C8"/>
<accession>A0AAW8R5C8</accession>
<keyword evidence="3" id="KW-1185">Reference proteome</keyword>
<evidence type="ECO:0008006" key="4">
    <source>
        <dbReference type="Google" id="ProtNLM"/>
    </source>
</evidence>
<reference evidence="2 3" key="1">
    <citation type="submission" date="2023-09" db="EMBL/GenBank/DDBJ databases">
        <authorList>
            <person name="Rey-Velasco X."/>
        </authorList>
    </citation>
    <scope>NUCLEOTIDE SEQUENCE [LARGE SCALE GENOMIC DNA]</scope>
    <source>
        <strain evidence="2 3">W409</strain>
    </source>
</reference>
<gene>
    <name evidence="2" type="ORF">RM544_12015</name>
</gene>
<evidence type="ECO:0000313" key="2">
    <source>
        <dbReference type="EMBL" id="MDT0583268.1"/>
    </source>
</evidence>
<keyword evidence="1" id="KW-0472">Membrane</keyword>
<keyword evidence="1" id="KW-1133">Transmembrane helix</keyword>
<dbReference type="RefSeq" id="WP_311362031.1">
    <property type="nucleotide sequence ID" value="NZ_JAVRIE010000004.1"/>
</dbReference>
<evidence type="ECO:0000256" key="1">
    <source>
        <dbReference type="SAM" id="Phobius"/>
    </source>
</evidence>
<proteinExistence type="predicted"/>
<organism evidence="2 3">
    <name type="scientific">Brumicola blandensis</name>
    <dbReference type="NCBI Taxonomy" id="3075611"/>
    <lineage>
        <taxon>Bacteria</taxon>
        <taxon>Pseudomonadati</taxon>
        <taxon>Pseudomonadota</taxon>
        <taxon>Gammaproteobacteria</taxon>
        <taxon>Alteromonadales</taxon>
        <taxon>Alteromonadaceae</taxon>
        <taxon>Brumicola</taxon>
    </lineage>
</organism>
<comment type="caution">
    <text evidence="2">The sequence shown here is derived from an EMBL/GenBank/DDBJ whole genome shotgun (WGS) entry which is preliminary data.</text>
</comment>
<dbReference type="EMBL" id="JAVRIE010000004">
    <property type="protein sequence ID" value="MDT0583268.1"/>
    <property type="molecule type" value="Genomic_DNA"/>
</dbReference>
<sequence length="138" mass="15414">MVKRNAAIASLIVGLLLSALAYLFYANSQTYLSTAKQATGFVTEVQAFTEKDELSYKVYVTFDSETRKDVRFVFDIVKDKDAFTVGQSIDLVYSPHVNETAVETSLFDLWGFAILFASIGFISLLAGLFLLFSRHSEQ</sequence>
<name>A0AAW8R5C8_9ALTE</name>